<evidence type="ECO:0000256" key="1">
    <source>
        <dbReference type="SAM" id="MobiDB-lite"/>
    </source>
</evidence>
<protein>
    <submittedName>
        <fullName evidence="3">Uncharacterized protein</fullName>
    </submittedName>
</protein>
<dbReference type="Proteomes" id="UP000515153">
    <property type="component" value="Unplaced"/>
</dbReference>
<sequence length="48" mass="5360">MFTTRGSVDFMALMGSDEQPWADTSEGRRGRLTTHAKEEGPTNFHDMG</sequence>
<reference evidence="3" key="2">
    <citation type="submission" date="2019-10" db="EMBL/GenBank/DDBJ databases">
        <authorList>
            <consortium name="NCBI Genome Project"/>
        </authorList>
    </citation>
    <scope>NUCLEOTIDE SEQUENCE</scope>
    <source>
        <strain evidence="3">NI907</strain>
    </source>
</reference>
<evidence type="ECO:0000313" key="3">
    <source>
        <dbReference type="RefSeq" id="XP_030984274.1"/>
    </source>
</evidence>
<evidence type="ECO:0000313" key="2">
    <source>
        <dbReference type="Proteomes" id="UP000515153"/>
    </source>
</evidence>
<feature type="region of interest" description="Disordered" evidence="1">
    <location>
        <begin position="17"/>
        <end position="48"/>
    </location>
</feature>
<dbReference type="KEGG" id="pgri:PgNI_03702"/>
<feature type="compositionally biased region" description="Basic and acidic residues" evidence="1">
    <location>
        <begin position="25"/>
        <end position="40"/>
    </location>
</feature>
<name>A0A6P8BB45_PYRGI</name>
<dbReference type="GeneID" id="41958664"/>
<reference evidence="3" key="3">
    <citation type="submission" date="2025-08" db="UniProtKB">
        <authorList>
            <consortium name="RefSeq"/>
        </authorList>
    </citation>
    <scope>IDENTIFICATION</scope>
    <source>
        <strain evidence="3">NI907</strain>
    </source>
</reference>
<organism evidence="2 3">
    <name type="scientific">Pyricularia grisea</name>
    <name type="common">Crabgrass-specific blast fungus</name>
    <name type="synonym">Magnaporthe grisea</name>
    <dbReference type="NCBI Taxonomy" id="148305"/>
    <lineage>
        <taxon>Eukaryota</taxon>
        <taxon>Fungi</taxon>
        <taxon>Dikarya</taxon>
        <taxon>Ascomycota</taxon>
        <taxon>Pezizomycotina</taxon>
        <taxon>Sordariomycetes</taxon>
        <taxon>Sordariomycetidae</taxon>
        <taxon>Magnaporthales</taxon>
        <taxon>Pyriculariaceae</taxon>
        <taxon>Pyricularia</taxon>
    </lineage>
</organism>
<reference evidence="3" key="1">
    <citation type="journal article" date="2019" name="Mol. Biol. Evol.">
        <title>Blast fungal genomes show frequent chromosomal changes, gene gains and losses, and effector gene turnover.</title>
        <authorList>
            <person name="Gomez Luciano L.B."/>
            <person name="Jason Tsai I."/>
            <person name="Chuma I."/>
            <person name="Tosa Y."/>
            <person name="Chen Y.H."/>
            <person name="Li J.Y."/>
            <person name="Li M.Y."/>
            <person name="Jade Lu M.Y."/>
            <person name="Nakayashiki H."/>
            <person name="Li W.H."/>
        </authorList>
    </citation>
    <scope>NUCLEOTIDE SEQUENCE</scope>
    <source>
        <strain evidence="3">NI907</strain>
    </source>
</reference>
<accession>A0A6P8BB45</accession>
<dbReference type="AlphaFoldDB" id="A0A6P8BB45"/>
<dbReference type="RefSeq" id="XP_030984274.1">
    <property type="nucleotide sequence ID" value="XM_031123755.1"/>
</dbReference>
<keyword evidence="2" id="KW-1185">Reference proteome</keyword>
<proteinExistence type="predicted"/>
<gene>
    <name evidence="3" type="ORF">PgNI_03702</name>
</gene>